<dbReference type="CDD" id="cd00483">
    <property type="entry name" value="HPPK"/>
    <property type="match status" value="1"/>
</dbReference>
<evidence type="ECO:0000313" key="14">
    <source>
        <dbReference type="EMBL" id="KEO52253.1"/>
    </source>
</evidence>
<dbReference type="PANTHER" id="PTHR43071">
    <property type="entry name" value="2-AMINO-4-HYDROXY-6-HYDROXYMETHYLDIHYDROPTERIDINE PYROPHOSPHOKINASE"/>
    <property type="match status" value="1"/>
</dbReference>
<evidence type="ECO:0000256" key="1">
    <source>
        <dbReference type="ARBA" id="ARBA00005051"/>
    </source>
</evidence>
<keyword evidence="15" id="KW-1185">Reference proteome</keyword>
<comment type="function">
    <text evidence="10">Catalyzes the transfer of pyrophosphate from adenosine triphosphate (ATP) to 6-hydroxymethyl-7,8-dihydropterin, an enzymatic step in folate biosynthesis pathway.</text>
</comment>
<dbReference type="Pfam" id="PF01288">
    <property type="entry name" value="HPPK"/>
    <property type="match status" value="1"/>
</dbReference>
<evidence type="ECO:0000256" key="12">
    <source>
        <dbReference type="ARBA" id="ARBA00033413"/>
    </source>
</evidence>
<dbReference type="PROSITE" id="PS00794">
    <property type="entry name" value="HPPK"/>
    <property type="match status" value="1"/>
</dbReference>
<evidence type="ECO:0000256" key="8">
    <source>
        <dbReference type="ARBA" id="ARBA00022840"/>
    </source>
</evidence>
<evidence type="ECO:0000259" key="13">
    <source>
        <dbReference type="PROSITE" id="PS00794"/>
    </source>
</evidence>
<comment type="pathway">
    <text evidence="1">Cofactor biosynthesis; tetrahydrofolate biosynthesis; 2-amino-4-hydroxy-6-hydroxymethyl-7,8-dihydropteridine diphosphate from 7,8-dihydroneopterin triphosphate: step 4/4.</text>
</comment>
<dbReference type="AlphaFoldDB" id="A0A074J9I5"/>
<dbReference type="UniPathway" id="UPA00077">
    <property type="reaction ID" value="UER00155"/>
</dbReference>
<proteinExistence type="inferred from homology"/>
<dbReference type="EC" id="2.7.6.3" evidence="3"/>
<dbReference type="SUPFAM" id="SSF55083">
    <property type="entry name" value="6-hydroxymethyl-7,8-dihydropterin pyrophosphokinase, HPPK"/>
    <property type="match status" value="1"/>
</dbReference>
<evidence type="ECO:0000256" key="5">
    <source>
        <dbReference type="ARBA" id="ARBA00022679"/>
    </source>
</evidence>
<keyword evidence="9" id="KW-0289">Folate biosynthesis</keyword>
<protein>
    <recommendedName>
        <fullName evidence="4">2-amino-4-hydroxy-6-hydroxymethyldihydropteridine pyrophosphokinase</fullName>
        <ecNumber evidence="3">2.7.6.3</ecNumber>
    </recommendedName>
    <alternativeName>
        <fullName evidence="11">6-hydroxymethyl-7,8-dihydropterin pyrophosphokinase</fullName>
    </alternativeName>
    <alternativeName>
        <fullName evidence="12">7,8-dihydro-6-hydroxymethylpterin-pyrophosphokinase</fullName>
    </alternativeName>
</protein>
<evidence type="ECO:0000256" key="10">
    <source>
        <dbReference type="ARBA" id="ARBA00029409"/>
    </source>
</evidence>
<dbReference type="STRING" id="1353528.DT23_08180"/>
<sequence length="186" mass="20167">MDMSVICALGANLSGDQGDPVDTLSAALCELVSKGFSLVSVSRFWRTPAYPAGSGPDYVNACCKLRTSLDPRATLGAFHDIEAHGGRVREARWGARTLDLDLIAYGDAVMPDLQRFAQWRDLPLRQQQSCAPTELILPHPRLQDRAFVLIPLAEIAPLWCHPVSGQTVAQMLAALPEAQKAGIHPV</sequence>
<evidence type="ECO:0000256" key="6">
    <source>
        <dbReference type="ARBA" id="ARBA00022741"/>
    </source>
</evidence>
<dbReference type="Gene3D" id="3.30.70.560">
    <property type="entry name" value="7,8-Dihydro-6-hydroxymethylpterin-pyrophosphokinase HPPK"/>
    <property type="match status" value="1"/>
</dbReference>
<reference evidence="14 15" key="1">
    <citation type="journal article" date="2015" name="Antonie Van Leeuwenhoek">
        <title>Thioclava indica sp. nov., isolated from surface seawater of the Indian Ocean.</title>
        <authorList>
            <person name="Liu Y."/>
            <person name="Lai Q."/>
            <person name="Du J."/>
            <person name="Xu H."/>
            <person name="Jiang L."/>
            <person name="Shao Z."/>
        </authorList>
    </citation>
    <scope>NUCLEOTIDE SEQUENCE [LARGE SCALE GENOMIC DNA]</scope>
    <source>
        <strain evidence="14 15">DT23-4</strain>
    </source>
</reference>
<dbReference type="PANTHER" id="PTHR43071:SF1">
    <property type="entry name" value="2-AMINO-4-HYDROXY-6-HYDROXYMETHYLDIHYDROPTERIDINE PYROPHOSPHOKINASE"/>
    <property type="match status" value="1"/>
</dbReference>
<comment type="caution">
    <text evidence="14">The sequence shown here is derived from an EMBL/GenBank/DDBJ whole genome shotgun (WGS) entry which is preliminary data.</text>
</comment>
<evidence type="ECO:0000256" key="2">
    <source>
        <dbReference type="ARBA" id="ARBA00005810"/>
    </source>
</evidence>
<dbReference type="Proteomes" id="UP000027471">
    <property type="component" value="Unassembled WGS sequence"/>
</dbReference>
<keyword evidence="7" id="KW-0418">Kinase</keyword>
<organism evidence="14 15">
    <name type="scientific">Thioclava indica</name>
    <dbReference type="NCBI Taxonomy" id="1353528"/>
    <lineage>
        <taxon>Bacteria</taxon>
        <taxon>Pseudomonadati</taxon>
        <taxon>Pseudomonadota</taxon>
        <taxon>Alphaproteobacteria</taxon>
        <taxon>Rhodobacterales</taxon>
        <taxon>Paracoccaceae</taxon>
        <taxon>Thioclava</taxon>
    </lineage>
</organism>
<dbReference type="GO" id="GO:0005524">
    <property type="term" value="F:ATP binding"/>
    <property type="evidence" value="ECO:0007669"/>
    <property type="project" value="UniProtKB-KW"/>
</dbReference>
<name>A0A074J9I5_9RHOB</name>
<evidence type="ECO:0000256" key="9">
    <source>
        <dbReference type="ARBA" id="ARBA00022909"/>
    </source>
</evidence>
<dbReference type="GO" id="GO:0016301">
    <property type="term" value="F:kinase activity"/>
    <property type="evidence" value="ECO:0007669"/>
    <property type="project" value="UniProtKB-KW"/>
</dbReference>
<feature type="domain" description="7,8-dihydro-6-hydroxymethylpterin-pyrophosphokinase" evidence="13">
    <location>
        <begin position="92"/>
        <end position="103"/>
    </location>
</feature>
<evidence type="ECO:0000313" key="15">
    <source>
        <dbReference type="Proteomes" id="UP000027471"/>
    </source>
</evidence>
<gene>
    <name evidence="14" type="ORF">DT23_08180</name>
</gene>
<keyword evidence="5" id="KW-0808">Transferase</keyword>
<keyword evidence="8" id="KW-0067">ATP-binding</keyword>
<accession>A0A074J9I5</accession>
<keyword evidence="6" id="KW-0547">Nucleotide-binding</keyword>
<comment type="similarity">
    <text evidence="2">Belongs to the HPPK family.</text>
</comment>
<evidence type="ECO:0000256" key="11">
    <source>
        <dbReference type="ARBA" id="ARBA00029766"/>
    </source>
</evidence>
<dbReference type="eggNOG" id="COG0801">
    <property type="taxonomic scope" value="Bacteria"/>
</dbReference>
<evidence type="ECO:0000256" key="3">
    <source>
        <dbReference type="ARBA" id="ARBA00013253"/>
    </source>
</evidence>
<evidence type="ECO:0000256" key="7">
    <source>
        <dbReference type="ARBA" id="ARBA00022777"/>
    </source>
</evidence>
<dbReference type="GO" id="GO:0046656">
    <property type="term" value="P:folic acid biosynthetic process"/>
    <property type="evidence" value="ECO:0007669"/>
    <property type="project" value="UniProtKB-KW"/>
</dbReference>
<dbReference type="InterPro" id="IPR000550">
    <property type="entry name" value="Hppk"/>
</dbReference>
<dbReference type="RefSeq" id="WP_038133269.1">
    <property type="nucleotide sequence ID" value="NZ_AUNB01000084.1"/>
</dbReference>
<dbReference type="InterPro" id="IPR035907">
    <property type="entry name" value="Hppk_sf"/>
</dbReference>
<dbReference type="GO" id="GO:0003848">
    <property type="term" value="F:2-amino-4-hydroxy-6-hydroxymethyldihydropteridine diphosphokinase activity"/>
    <property type="evidence" value="ECO:0007669"/>
    <property type="project" value="UniProtKB-EC"/>
</dbReference>
<dbReference type="EMBL" id="AUNB01000084">
    <property type="protein sequence ID" value="KEO52253.1"/>
    <property type="molecule type" value="Genomic_DNA"/>
</dbReference>
<dbReference type="NCBIfam" id="TIGR01498">
    <property type="entry name" value="folK"/>
    <property type="match status" value="1"/>
</dbReference>
<evidence type="ECO:0000256" key="4">
    <source>
        <dbReference type="ARBA" id="ARBA00016218"/>
    </source>
</evidence>
<dbReference type="GO" id="GO:0046654">
    <property type="term" value="P:tetrahydrofolate biosynthetic process"/>
    <property type="evidence" value="ECO:0007669"/>
    <property type="project" value="UniProtKB-UniPathway"/>
</dbReference>